<protein>
    <submittedName>
        <fullName evidence="3">Thymidylate kinase</fullName>
        <ecNumber evidence="3">2.7.4.9</ecNumber>
    </submittedName>
</protein>
<organism evidence="3 4">
    <name type="scientific">Streptomyces fradiae ATCC 10745 = DSM 40063</name>
    <dbReference type="NCBI Taxonomy" id="1319510"/>
    <lineage>
        <taxon>Bacteria</taxon>
        <taxon>Bacillati</taxon>
        <taxon>Actinomycetota</taxon>
        <taxon>Actinomycetes</taxon>
        <taxon>Kitasatosporales</taxon>
        <taxon>Streptomycetaceae</taxon>
        <taxon>Streptomyces</taxon>
    </lineage>
</organism>
<evidence type="ECO:0000313" key="2">
    <source>
        <dbReference type="EMBL" id="KAF0647955.1"/>
    </source>
</evidence>
<dbReference type="GeneID" id="91406005"/>
<dbReference type="Proteomes" id="UP000194318">
    <property type="component" value="Unassembled WGS sequence"/>
</dbReference>
<dbReference type="EC" id="2.7.4.9" evidence="3"/>
<keyword evidence="3" id="KW-0418">Kinase</keyword>
<dbReference type="Pfam" id="PF02223">
    <property type="entry name" value="Thymidylate_kin"/>
    <property type="match status" value="1"/>
</dbReference>
<dbReference type="EMBL" id="MIFZ01000109">
    <property type="protein sequence ID" value="OSY53082.1"/>
    <property type="molecule type" value="Genomic_DNA"/>
</dbReference>
<gene>
    <name evidence="3" type="primary">tmk_1</name>
    <name evidence="3" type="ORF">BG846_01249</name>
    <name evidence="2" type="ORF">K701_21225</name>
</gene>
<reference evidence="3 4" key="2">
    <citation type="submission" date="2016-09" db="EMBL/GenBank/DDBJ databases">
        <title>Streptomyces fradiae DSM40063, a candidate organism with high potential of specific P450 cytochromes.</title>
        <authorList>
            <person name="Grumaz C."/>
            <person name="Vainshtein Y."/>
            <person name="Kirstahler P."/>
            <person name="Sohn K."/>
        </authorList>
    </citation>
    <scope>NUCLEOTIDE SEQUENCE [LARGE SCALE GENOMIC DNA]</scope>
    <source>
        <strain evidence="3 4">DSM 40063</strain>
    </source>
</reference>
<keyword evidence="3" id="KW-0808">Transferase</keyword>
<keyword evidence="5" id="KW-1185">Reference proteome</keyword>
<name>A0A1Y2NZT4_STRFR</name>
<dbReference type="RefSeq" id="WP_031128320.1">
    <property type="nucleotide sequence ID" value="NZ_ASYR01000030.1"/>
</dbReference>
<feature type="domain" description="Thymidylate kinase-like" evidence="1">
    <location>
        <begin position="23"/>
        <end position="189"/>
    </location>
</feature>
<evidence type="ECO:0000259" key="1">
    <source>
        <dbReference type="Pfam" id="PF02223"/>
    </source>
</evidence>
<sequence>MSPLRAPYTPGAEGRRQGPFVVLEGVSGVGKSTLARLLAQRLGATAIHTLTDPHTGWSGTANLELRPLPQFAFYLSGLLHVSDAVRQHLRTGPVVADRYASSVMACHAAVNRVGLDQVRELITPFLPYLVTPDATFYLVSSENSLKERMSVKTDVKPDDTDLFDVPGRLSRLREHFRSVAETDPGTVVLPTDDHSPDDLADIIVKHLEDRRAHPDRHRRRHP</sequence>
<evidence type="ECO:0000313" key="4">
    <source>
        <dbReference type="Proteomes" id="UP000194318"/>
    </source>
</evidence>
<dbReference type="Gene3D" id="3.40.50.300">
    <property type="entry name" value="P-loop containing nucleotide triphosphate hydrolases"/>
    <property type="match status" value="1"/>
</dbReference>
<evidence type="ECO:0000313" key="3">
    <source>
        <dbReference type="EMBL" id="OSY53082.1"/>
    </source>
</evidence>
<evidence type="ECO:0000313" key="5">
    <source>
        <dbReference type="Proteomes" id="UP000731519"/>
    </source>
</evidence>
<dbReference type="InterPro" id="IPR039430">
    <property type="entry name" value="Thymidylate_kin-like_dom"/>
</dbReference>
<proteinExistence type="predicted"/>
<dbReference type="SUPFAM" id="SSF52540">
    <property type="entry name" value="P-loop containing nucleoside triphosphate hydrolases"/>
    <property type="match status" value="1"/>
</dbReference>
<dbReference type="InterPro" id="IPR027417">
    <property type="entry name" value="P-loop_NTPase"/>
</dbReference>
<dbReference type="GO" id="GO:0004798">
    <property type="term" value="F:dTMP kinase activity"/>
    <property type="evidence" value="ECO:0007669"/>
    <property type="project" value="UniProtKB-EC"/>
</dbReference>
<reference evidence="2 5" key="1">
    <citation type="submission" date="2013-05" db="EMBL/GenBank/DDBJ databases">
        <title>Genome Sequence of Streptomyces fradiae.</title>
        <authorList>
            <person name="Kirby R."/>
        </authorList>
    </citation>
    <scope>NUCLEOTIDE SEQUENCE [LARGE SCALE GENOMIC DNA]</scope>
    <source>
        <strain evidence="2 5">ATCC 10745</strain>
    </source>
</reference>
<dbReference type="AlphaFoldDB" id="A0A1Y2NZT4"/>
<comment type="caution">
    <text evidence="3">The sequence shown here is derived from an EMBL/GenBank/DDBJ whole genome shotgun (WGS) entry which is preliminary data.</text>
</comment>
<dbReference type="Proteomes" id="UP000731519">
    <property type="component" value="Unassembled WGS sequence"/>
</dbReference>
<dbReference type="EMBL" id="ASYR01000030">
    <property type="protein sequence ID" value="KAF0647955.1"/>
    <property type="molecule type" value="Genomic_DNA"/>
</dbReference>
<accession>A0A1Y2NZT4</accession>